<gene>
    <name evidence="10" type="primary">fluC</name>
    <name evidence="10" type="synonym">crcB</name>
    <name evidence="11" type="ORF">EDD31_2657</name>
</gene>
<comment type="similarity">
    <text evidence="7 10">Belongs to the fluoride channel Fluc/FEX (TC 1.A.43) family.</text>
</comment>
<comment type="caution">
    <text evidence="11">The sequence shown here is derived from an EMBL/GenBank/DDBJ whole genome shotgun (WGS) entry which is preliminary data.</text>
</comment>
<dbReference type="AlphaFoldDB" id="A0A3N2BG66"/>
<keyword evidence="6 10" id="KW-0407">Ion channel</keyword>
<keyword evidence="5 10" id="KW-0472">Membrane</keyword>
<feature type="binding site" evidence="10">
    <location>
        <position position="80"/>
    </location>
    <ligand>
        <name>Na(+)</name>
        <dbReference type="ChEBI" id="CHEBI:29101"/>
        <note>structural</note>
    </ligand>
</feature>
<evidence type="ECO:0000256" key="9">
    <source>
        <dbReference type="ARBA" id="ARBA00049940"/>
    </source>
</evidence>
<dbReference type="InterPro" id="IPR003691">
    <property type="entry name" value="FluC"/>
</dbReference>
<dbReference type="GO" id="GO:0062054">
    <property type="term" value="F:fluoride channel activity"/>
    <property type="evidence" value="ECO:0007669"/>
    <property type="project" value="UniProtKB-UniRule"/>
</dbReference>
<dbReference type="Proteomes" id="UP000280668">
    <property type="component" value="Unassembled WGS sequence"/>
</dbReference>
<dbReference type="GO" id="GO:0046872">
    <property type="term" value="F:metal ion binding"/>
    <property type="evidence" value="ECO:0007669"/>
    <property type="project" value="UniProtKB-KW"/>
</dbReference>
<feature type="transmembrane region" description="Helical" evidence="10">
    <location>
        <begin position="105"/>
        <end position="125"/>
    </location>
</feature>
<keyword evidence="10" id="KW-0915">Sodium</keyword>
<evidence type="ECO:0000256" key="8">
    <source>
        <dbReference type="ARBA" id="ARBA00035585"/>
    </source>
</evidence>
<comment type="activity regulation">
    <text evidence="10">Na(+) is not transported, but it plays an essential structural role and its presence is essential for fluoride channel function.</text>
</comment>
<feature type="binding site" evidence="10">
    <location>
        <position position="77"/>
    </location>
    <ligand>
        <name>Na(+)</name>
        <dbReference type="ChEBI" id="CHEBI:29101"/>
        <note>structural</note>
    </ligand>
</feature>
<dbReference type="HAMAP" id="MF_00454">
    <property type="entry name" value="FluC"/>
    <property type="match status" value="1"/>
</dbReference>
<reference evidence="11 12" key="1">
    <citation type="submission" date="2018-11" db="EMBL/GenBank/DDBJ databases">
        <title>Sequencing the genomes of 1000 actinobacteria strains.</title>
        <authorList>
            <person name="Klenk H.-P."/>
        </authorList>
    </citation>
    <scope>NUCLEOTIDE SEQUENCE [LARGE SCALE GENOMIC DNA]</scope>
    <source>
        <strain evidence="11 12">DSM 11294</strain>
    </source>
</reference>
<evidence type="ECO:0000256" key="4">
    <source>
        <dbReference type="ARBA" id="ARBA00022989"/>
    </source>
</evidence>
<evidence type="ECO:0000256" key="3">
    <source>
        <dbReference type="ARBA" id="ARBA00022692"/>
    </source>
</evidence>
<keyword evidence="2 10" id="KW-1003">Cell membrane</keyword>
<feature type="transmembrane region" description="Helical" evidence="10">
    <location>
        <begin position="34"/>
        <end position="54"/>
    </location>
</feature>
<dbReference type="GO" id="GO:0140114">
    <property type="term" value="P:cellular detoxification of fluoride"/>
    <property type="evidence" value="ECO:0007669"/>
    <property type="project" value="UniProtKB-UniRule"/>
</dbReference>
<dbReference type="RefSeq" id="WP_245991213.1">
    <property type="nucleotide sequence ID" value="NZ_RKHK01000001.1"/>
</dbReference>
<comment type="function">
    <text evidence="9 10">Fluoride-specific ion channel. Important for reducing fluoride concentration in the cell, thus reducing its toxicity.</text>
</comment>
<evidence type="ECO:0000256" key="1">
    <source>
        <dbReference type="ARBA" id="ARBA00004651"/>
    </source>
</evidence>
<proteinExistence type="inferred from homology"/>
<sequence length="132" mass="13003">MITMLLTIAAVFLGGVLGTSLRLGLDLALPTGGPLALSTLVANVLGSFILGLVTGRVLSRPERPEWLRAGLGAGLLGSFTSFSALAMDAGGHLLAGRLLEAGAELGLSVVLGIAAALGGLVLGSLGQSRGAS</sequence>
<evidence type="ECO:0000256" key="2">
    <source>
        <dbReference type="ARBA" id="ARBA00022475"/>
    </source>
</evidence>
<evidence type="ECO:0000313" key="12">
    <source>
        <dbReference type="Proteomes" id="UP000280668"/>
    </source>
</evidence>
<keyword evidence="10" id="KW-0406">Ion transport</keyword>
<keyword evidence="10" id="KW-0479">Metal-binding</keyword>
<accession>A0A3N2BG66</accession>
<dbReference type="Pfam" id="PF02537">
    <property type="entry name" value="CRCB"/>
    <property type="match status" value="1"/>
</dbReference>
<feature type="transmembrane region" description="Helical" evidence="10">
    <location>
        <begin position="66"/>
        <end position="85"/>
    </location>
</feature>
<dbReference type="EMBL" id="RKHK01000001">
    <property type="protein sequence ID" value="ROR74253.1"/>
    <property type="molecule type" value="Genomic_DNA"/>
</dbReference>
<organism evidence="11 12">
    <name type="scientific">Bogoriella caseilytica</name>
    <dbReference type="NCBI Taxonomy" id="56055"/>
    <lineage>
        <taxon>Bacteria</taxon>
        <taxon>Bacillati</taxon>
        <taxon>Actinomycetota</taxon>
        <taxon>Actinomycetes</taxon>
        <taxon>Micrococcales</taxon>
        <taxon>Bogoriellaceae</taxon>
        <taxon>Bogoriella</taxon>
    </lineage>
</organism>
<name>A0A3N2BG66_9MICO</name>
<dbReference type="GO" id="GO:0005886">
    <property type="term" value="C:plasma membrane"/>
    <property type="evidence" value="ECO:0007669"/>
    <property type="project" value="UniProtKB-SubCell"/>
</dbReference>
<evidence type="ECO:0000256" key="10">
    <source>
        <dbReference type="HAMAP-Rule" id="MF_00454"/>
    </source>
</evidence>
<evidence type="ECO:0000256" key="6">
    <source>
        <dbReference type="ARBA" id="ARBA00023303"/>
    </source>
</evidence>
<evidence type="ECO:0000256" key="5">
    <source>
        <dbReference type="ARBA" id="ARBA00023136"/>
    </source>
</evidence>
<keyword evidence="12" id="KW-1185">Reference proteome</keyword>
<keyword evidence="10" id="KW-0813">Transport</keyword>
<comment type="subcellular location">
    <subcellularLocation>
        <location evidence="1 10">Cell membrane</location>
        <topology evidence="1 10">Multi-pass membrane protein</topology>
    </subcellularLocation>
</comment>
<keyword evidence="4 10" id="KW-1133">Transmembrane helix</keyword>
<protein>
    <recommendedName>
        <fullName evidence="10">Fluoride-specific ion channel FluC</fullName>
    </recommendedName>
</protein>
<evidence type="ECO:0000256" key="7">
    <source>
        <dbReference type="ARBA" id="ARBA00035120"/>
    </source>
</evidence>
<keyword evidence="3 10" id="KW-0812">Transmembrane</keyword>
<comment type="catalytic activity">
    <reaction evidence="8">
        <text>fluoride(in) = fluoride(out)</text>
        <dbReference type="Rhea" id="RHEA:76159"/>
        <dbReference type="ChEBI" id="CHEBI:17051"/>
    </reaction>
    <physiologicalReaction direction="left-to-right" evidence="8">
        <dbReference type="Rhea" id="RHEA:76160"/>
    </physiologicalReaction>
</comment>
<evidence type="ECO:0000313" key="11">
    <source>
        <dbReference type="EMBL" id="ROR74253.1"/>
    </source>
</evidence>